<evidence type="ECO:0000256" key="3">
    <source>
        <dbReference type="ARBA" id="ARBA00022729"/>
    </source>
</evidence>
<feature type="compositionally biased region" description="Low complexity" evidence="6">
    <location>
        <begin position="81"/>
        <end position="91"/>
    </location>
</feature>
<keyword evidence="3" id="KW-0732">Signal</keyword>
<dbReference type="Proteomes" id="UP000635387">
    <property type="component" value="Unassembled WGS sequence"/>
</dbReference>
<keyword evidence="2" id="KW-1003">Cell membrane</keyword>
<evidence type="ECO:0000313" key="8">
    <source>
        <dbReference type="EMBL" id="GHH26138.1"/>
    </source>
</evidence>
<dbReference type="Gene3D" id="3.40.50.2300">
    <property type="match status" value="2"/>
</dbReference>
<evidence type="ECO:0000256" key="5">
    <source>
        <dbReference type="ARBA" id="ARBA00023288"/>
    </source>
</evidence>
<evidence type="ECO:0000256" key="6">
    <source>
        <dbReference type="SAM" id="MobiDB-lite"/>
    </source>
</evidence>
<dbReference type="Pfam" id="PF02608">
    <property type="entry name" value="Bmp"/>
    <property type="match status" value="1"/>
</dbReference>
<evidence type="ECO:0000256" key="4">
    <source>
        <dbReference type="ARBA" id="ARBA00023136"/>
    </source>
</evidence>
<proteinExistence type="predicted"/>
<reference evidence="9" key="1">
    <citation type="journal article" date="2019" name="Int. J. Syst. Evol. Microbiol.">
        <title>The Global Catalogue of Microorganisms (GCM) 10K type strain sequencing project: providing services to taxonomists for standard genome sequencing and annotation.</title>
        <authorList>
            <consortium name="The Broad Institute Genomics Platform"/>
            <consortium name="The Broad Institute Genome Sequencing Center for Infectious Disease"/>
            <person name="Wu L."/>
            <person name="Ma J."/>
        </authorList>
    </citation>
    <scope>NUCLEOTIDE SEQUENCE [LARGE SCALE GENOMIC DNA]</scope>
    <source>
        <strain evidence="9">CGMCC 4.7683</strain>
    </source>
</reference>
<dbReference type="PANTHER" id="PTHR34296:SF2">
    <property type="entry name" value="ABC TRANSPORTER GUANOSINE-BINDING PROTEIN NUPN"/>
    <property type="match status" value="1"/>
</dbReference>
<keyword evidence="5" id="KW-0449">Lipoprotein</keyword>
<dbReference type="PANTHER" id="PTHR34296">
    <property type="entry name" value="TRANSCRIPTIONAL ACTIVATOR PROTEIN MED"/>
    <property type="match status" value="1"/>
</dbReference>
<comment type="subcellular location">
    <subcellularLocation>
        <location evidence="1">Cell membrane</location>
    </subcellularLocation>
</comment>
<protein>
    <submittedName>
        <fullName evidence="8">BMP family ABC transporter substrate-binding protein</fullName>
    </submittedName>
</protein>
<feature type="region of interest" description="Disordered" evidence="6">
    <location>
        <begin position="81"/>
        <end position="109"/>
    </location>
</feature>
<evidence type="ECO:0000259" key="7">
    <source>
        <dbReference type="Pfam" id="PF02608"/>
    </source>
</evidence>
<dbReference type="CDD" id="cd06354">
    <property type="entry name" value="PBP1_PrnA-like"/>
    <property type="match status" value="1"/>
</dbReference>
<evidence type="ECO:0000256" key="2">
    <source>
        <dbReference type="ARBA" id="ARBA00022475"/>
    </source>
</evidence>
<sequence>MSKRLCYVACLSYGSKAAVRYRLPVEPGSVAGSLSSDHPLDQRGGRHTLRRMRGTALAAAAMAGALVLAGCAKDSGAGNNNNASSGDQSAGCVTAPKPPAAAAASTSSAQAGEKVDGSKLKVALAFDVGGRGDASFNDSAAAGTDKAKSELGVTAVTESTAAATEDEAAKSQRLDQLASQGFSPVIAVGFAYAKAVGAIAPKYPNTQFAIVDDDSVKAPNVTPLVFAEEQGSFLAGVAAAYKSKKCHVGFVGGVNTPLIQKFEAGFLQGVKAASSKAVIEDEYLTPAGDFSGFQDPAKGNVKAAAQIAKGADVVYHAAGASGKGVFEAAKSNNALAIGVDSDQYNQKTVEASKDVIITSMLKRVDVAVFDYLRALAKGDLTSLPKRFDLKVDGVGYATSGGKIDDIKDVLDGYKAQIVSGAITVSDKPQK</sequence>
<feature type="compositionally biased region" description="Low complexity" evidence="6">
    <location>
        <begin position="100"/>
        <end position="109"/>
    </location>
</feature>
<feature type="domain" description="ABC transporter substrate-binding protein PnrA-like" evidence="7">
    <location>
        <begin position="123"/>
        <end position="397"/>
    </location>
</feature>
<name>A0ABQ3M3T8_9PSEU</name>
<evidence type="ECO:0000313" key="9">
    <source>
        <dbReference type="Proteomes" id="UP000635387"/>
    </source>
</evidence>
<gene>
    <name evidence="8" type="primary">bmpA</name>
    <name evidence="8" type="ORF">GCM10017790_52940</name>
</gene>
<dbReference type="InterPro" id="IPR050957">
    <property type="entry name" value="BMP_lipoprotein"/>
</dbReference>
<comment type="caution">
    <text evidence="8">The sequence shown here is derived from an EMBL/GenBank/DDBJ whole genome shotgun (WGS) entry which is preliminary data.</text>
</comment>
<keyword evidence="9" id="KW-1185">Reference proteome</keyword>
<dbReference type="EMBL" id="BNAY01000006">
    <property type="protein sequence ID" value="GHH26138.1"/>
    <property type="molecule type" value="Genomic_DNA"/>
</dbReference>
<keyword evidence="4" id="KW-0472">Membrane</keyword>
<organism evidence="8 9">
    <name type="scientific">Amycolatopsis oliviviridis</name>
    <dbReference type="NCBI Taxonomy" id="1471590"/>
    <lineage>
        <taxon>Bacteria</taxon>
        <taxon>Bacillati</taxon>
        <taxon>Actinomycetota</taxon>
        <taxon>Actinomycetes</taxon>
        <taxon>Pseudonocardiales</taxon>
        <taxon>Pseudonocardiaceae</taxon>
        <taxon>Amycolatopsis</taxon>
    </lineage>
</organism>
<evidence type="ECO:0000256" key="1">
    <source>
        <dbReference type="ARBA" id="ARBA00004236"/>
    </source>
</evidence>
<dbReference type="InterPro" id="IPR003760">
    <property type="entry name" value="PnrA-like"/>
</dbReference>
<accession>A0ABQ3M3T8</accession>